<feature type="transmembrane region" description="Helical" evidence="1">
    <location>
        <begin position="16"/>
        <end position="34"/>
    </location>
</feature>
<accession>A0A2R4MAT1</accession>
<dbReference type="KEGG" id="mmyr:MXMO3_00430"/>
<dbReference type="STRING" id="1122213.GCA_000423365_03142"/>
<evidence type="ECO:0000313" key="2">
    <source>
        <dbReference type="EMBL" id="AVX02976.1"/>
    </source>
</evidence>
<keyword evidence="1" id="KW-0812">Transmembrane</keyword>
<dbReference type="RefSeq" id="WP_117394794.1">
    <property type="nucleotide sequence ID" value="NZ_CP021330.1"/>
</dbReference>
<dbReference type="InterPro" id="IPR029045">
    <property type="entry name" value="ClpP/crotonase-like_dom_sf"/>
</dbReference>
<dbReference type="AlphaFoldDB" id="A0A2R4MAT1"/>
<evidence type="ECO:0000313" key="3">
    <source>
        <dbReference type="Proteomes" id="UP000258927"/>
    </source>
</evidence>
<dbReference type="InterPro" id="IPR023562">
    <property type="entry name" value="ClpP/TepA"/>
</dbReference>
<keyword evidence="3" id="KW-1185">Reference proteome</keyword>
<sequence length="260" mass="28816">MSTKTKTRFWLDDGRLMRAVFFVLLFASGVVLWLDFDQLYNQQSAVPYNPQQGDTPILPAVDRPEINPNNPQFSPSERVELPRETLQQPLTATLESGNRLTLQGSIDVGAFARLEPDLKRMAEYVDWVDISSPGGSVDDALALAKLVRELKLNMRVPAGGYCASSCPLIFAAGVKRDMHQRANLGVHQIYLPANDPNATRNPAQAMSDAQSITALITKHLADMGVDSAMWVHALETPPQRLYYFTPEEAKAYKLATLISD</sequence>
<name>A0A2R4MAT1_9HYPH</name>
<dbReference type="SUPFAM" id="SSF52096">
    <property type="entry name" value="ClpP/crotonase"/>
    <property type="match status" value="1"/>
</dbReference>
<keyword evidence="1" id="KW-1133">Transmembrane helix</keyword>
<dbReference type="Pfam" id="PF00574">
    <property type="entry name" value="CLP_protease"/>
    <property type="match status" value="1"/>
</dbReference>
<evidence type="ECO:0008006" key="4">
    <source>
        <dbReference type="Google" id="ProtNLM"/>
    </source>
</evidence>
<dbReference type="Gene3D" id="3.90.226.10">
    <property type="entry name" value="2-enoyl-CoA Hydratase, Chain A, domain 1"/>
    <property type="match status" value="1"/>
</dbReference>
<keyword evidence="1" id="KW-0472">Membrane</keyword>
<protein>
    <recommendedName>
        <fullName evidence="4">Periplasmic protein</fullName>
    </recommendedName>
</protein>
<proteinExistence type="predicted"/>
<evidence type="ECO:0000256" key="1">
    <source>
        <dbReference type="SAM" id="Phobius"/>
    </source>
</evidence>
<dbReference type="Proteomes" id="UP000258927">
    <property type="component" value="Chromosome"/>
</dbReference>
<dbReference type="EMBL" id="CP021330">
    <property type="protein sequence ID" value="AVX02976.1"/>
    <property type="molecule type" value="Genomic_DNA"/>
</dbReference>
<gene>
    <name evidence="2" type="ORF">MXMO3_00430</name>
</gene>
<reference evidence="2 3" key="1">
    <citation type="submission" date="2017-05" db="EMBL/GenBank/DDBJ databases">
        <title>Genome Analysis of Maritalea myrionectae HL2708#5.</title>
        <authorList>
            <consortium name="Cotde Inc.-PKNU"/>
            <person name="Jang D."/>
            <person name="Oh H.-M."/>
        </authorList>
    </citation>
    <scope>NUCLEOTIDE SEQUENCE [LARGE SCALE GENOMIC DNA]</scope>
    <source>
        <strain evidence="2 3">HL2708#5</strain>
    </source>
</reference>
<organism evidence="2 3">
    <name type="scientific">Maritalea myrionectae</name>
    <dbReference type="NCBI Taxonomy" id="454601"/>
    <lineage>
        <taxon>Bacteria</taxon>
        <taxon>Pseudomonadati</taxon>
        <taxon>Pseudomonadota</taxon>
        <taxon>Alphaproteobacteria</taxon>
        <taxon>Hyphomicrobiales</taxon>
        <taxon>Devosiaceae</taxon>
        <taxon>Maritalea</taxon>
    </lineage>
</organism>